<dbReference type="InterPro" id="IPR004020">
    <property type="entry name" value="DAPIN"/>
</dbReference>
<feature type="domain" description="Pyrin" evidence="1">
    <location>
        <begin position="1"/>
        <end position="55"/>
    </location>
</feature>
<comment type="caution">
    <text evidence="2">The sequence shown here is derived from an EMBL/GenBank/DDBJ whole genome shotgun (WGS) entry which is preliminary data.</text>
</comment>
<evidence type="ECO:0000259" key="1">
    <source>
        <dbReference type="PROSITE" id="PS50824"/>
    </source>
</evidence>
<organism evidence="2 3">
    <name type="scientific">Alosa alosa</name>
    <name type="common">allis shad</name>
    <dbReference type="NCBI Taxonomy" id="278164"/>
    <lineage>
        <taxon>Eukaryota</taxon>
        <taxon>Metazoa</taxon>
        <taxon>Chordata</taxon>
        <taxon>Craniata</taxon>
        <taxon>Vertebrata</taxon>
        <taxon>Euteleostomi</taxon>
        <taxon>Actinopterygii</taxon>
        <taxon>Neopterygii</taxon>
        <taxon>Teleostei</taxon>
        <taxon>Clupei</taxon>
        <taxon>Clupeiformes</taxon>
        <taxon>Clupeoidei</taxon>
        <taxon>Clupeidae</taxon>
        <taxon>Alosa</taxon>
    </lineage>
</organism>
<evidence type="ECO:0000313" key="3">
    <source>
        <dbReference type="Proteomes" id="UP000823561"/>
    </source>
</evidence>
<dbReference type="Proteomes" id="UP000823561">
    <property type="component" value="Chromosome 4"/>
</dbReference>
<accession>A0AAV6H4S8</accession>
<gene>
    <name evidence="2" type="ORF">AALO_G00054130</name>
</gene>
<dbReference type="AlphaFoldDB" id="A0AAV6H4S8"/>
<dbReference type="InterPro" id="IPR011029">
    <property type="entry name" value="DEATH-like_dom_sf"/>
</dbReference>
<name>A0AAV6H4S8_9TELE</name>
<dbReference type="EMBL" id="JADWDJ010000004">
    <property type="protein sequence ID" value="KAG5282268.1"/>
    <property type="molecule type" value="Genomic_DNA"/>
</dbReference>
<dbReference type="PROSITE" id="PS50824">
    <property type="entry name" value="DAPIN"/>
    <property type="match status" value="1"/>
</dbReference>
<sequence>MTADLKEVLRNTLDELTKADFKRFKCLLRDQNSIPWGMLEEADTDDTVDLIVQKYTMKAGEIVSTILKKMNSNLLAMALESRVVLILKALTASSGGTPMPQQGEGNSLLSAISHLNPETHSYYMDIM</sequence>
<dbReference type="SUPFAM" id="SSF47986">
    <property type="entry name" value="DEATH domain"/>
    <property type="match status" value="1"/>
</dbReference>
<dbReference type="Pfam" id="PF02758">
    <property type="entry name" value="PYRIN"/>
    <property type="match status" value="1"/>
</dbReference>
<protein>
    <recommendedName>
        <fullName evidence="1">Pyrin domain-containing protein</fullName>
    </recommendedName>
</protein>
<keyword evidence="3" id="KW-1185">Reference proteome</keyword>
<dbReference type="SMART" id="SM01289">
    <property type="entry name" value="PYRIN"/>
    <property type="match status" value="1"/>
</dbReference>
<reference evidence="2" key="1">
    <citation type="submission" date="2020-10" db="EMBL/GenBank/DDBJ databases">
        <title>Chromosome-scale genome assembly of the Allis shad, Alosa alosa.</title>
        <authorList>
            <person name="Margot Z."/>
            <person name="Christophe K."/>
            <person name="Cabau C."/>
            <person name="Louis A."/>
            <person name="Berthelot C."/>
            <person name="Parey E."/>
            <person name="Roest Crollius H."/>
            <person name="Montfort J."/>
            <person name="Robinson-Rechavi M."/>
            <person name="Bucao C."/>
            <person name="Bouchez O."/>
            <person name="Gislard M."/>
            <person name="Lluch J."/>
            <person name="Milhes M."/>
            <person name="Lampietro C."/>
            <person name="Lopez Roques C."/>
            <person name="Donnadieu C."/>
            <person name="Braasch I."/>
            <person name="Desvignes T."/>
            <person name="Postlethwait J."/>
            <person name="Bobe J."/>
            <person name="Guiguen Y."/>
        </authorList>
    </citation>
    <scope>NUCLEOTIDE SEQUENCE</scope>
    <source>
        <strain evidence="2">M-15738</strain>
        <tissue evidence="2">Blood</tissue>
    </source>
</reference>
<proteinExistence type="predicted"/>
<evidence type="ECO:0000313" key="2">
    <source>
        <dbReference type="EMBL" id="KAG5282268.1"/>
    </source>
</evidence>
<dbReference type="Gene3D" id="1.10.533.10">
    <property type="entry name" value="Death Domain, Fas"/>
    <property type="match status" value="1"/>
</dbReference>